<keyword evidence="6" id="KW-1185">Reference proteome</keyword>
<evidence type="ECO:0000256" key="1">
    <source>
        <dbReference type="ARBA" id="ARBA00023015"/>
    </source>
</evidence>
<dbReference type="SMART" id="SM00354">
    <property type="entry name" value="HTH_LACI"/>
    <property type="match status" value="1"/>
</dbReference>
<keyword evidence="2 5" id="KW-0238">DNA-binding</keyword>
<dbReference type="InterPro" id="IPR010982">
    <property type="entry name" value="Lambda_DNA-bd_dom_sf"/>
</dbReference>
<keyword evidence="3" id="KW-0804">Transcription</keyword>
<dbReference type="EMBL" id="SMKR01000083">
    <property type="protein sequence ID" value="TDD22316.1"/>
    <property type="molecule type" value="Genomic_DNA"/>
</dbReference>
<proteinExistence type="predicted"/>
<reference evidence="5 6" key="1">
    <citation type="submission" date="2019-02" db="EMBL/GenBank/DDBJ databases">
        <title>Draft genome sequences of novel Actinobacteria.</title>
        <authorList>
            <person name="Sahin N."/>
            <person name="Ay H."/>
            <person name="Saygin H."/>
        </authorList>
    </citation>
    <scope>NUCLEOTIDE SEQUENCE [LARGE SCALE GENOMIC DNA]</scope>
    <source>
        <strain evidence="5 6">16K104</strain>
    </source>
</reference>
<dbReference type="Gene3D" id="1.10.260.40">
    <property type="entry name" value="lambda repressor-like DNA-binding domains"/>
    <property type="match status" value="1"/>
</dbReference>
<dbReference type="PANTHER" id="PTHR30146">
    <property type="entry name" value="LACI-RELATED TRANSCRIPTIONAL REPRESSOR"/>
    <property type="match status" value="1"/>
</dbReference>
<organism evidence="5 6">
    <name type="scientific">Kribbella turkmenica</name>
    <dbReference type="NCBI Taxonomy" id="2530375"/>
    <lineage>
        <taxon>Bacteria</taxon>
        <taxon>Bacillati</taxon>
        <taxon>Actinomycetota</taxon>
        <taxon>Actinomycetes</taxon>
        <taxon>Propionibacteriales</taxon>
        <taxon>Kribbellaceae</taxon>
        <taxon>Kribbella</taxon>
    </lineage>
</organism>
<dbReference type="AlphaFoldDB" id="A0A4R4WX13"/>
<protein>
    <submittedName>
        <fullName evidence="5">LacI family DNA-binding transcriptional regulator</fullName>
    </submittedName>
</protein>
<dbReference type="InterPro" id="IPR046335">
    <property type="entry name" value="LacI/GalR-like_sensor"/>
</dbReference>
<keyword evidence="1" id="KW-0805">Transcription regulation</keyword>
<dbReference type="CDD" id="cd01574">
    <property type="entry name" value="PBP1_LacI"/>
    <property type="match status" value="1"/>
</dbReference>
<dbReference type="Pfam" id="PF13377">
    <property type="entry name" value="Peripla_BP_3"/>
    <property type="match status" value="1"/>
</dbReference>
<dbReference type="Pfam" id="PF00356">
    <property type="entry name" value="LacI"/>
    <property type="match status" value="1"/>
</dbReference>
<dbReference type="SUPFAM" id="SSF53822">
    <property type="entry name" value="Periplasmic binding protein-like I"/>
    <property type="match status" value="1"/>
</dbReference>
<dbReference type="OrthoDB" id="9785139at2"/>
<dbReference type="Proteomes" id="UP000295172">
    <property type="component" value="Unassembled WGS sequence"/>
</dbReference>
<gene>
    <name evidence="5" type="ORF">E1218_19485</name>
</gene>
<comment type="caution">
    <text evidence="5">The sequence shown here is derived from an EMBL/GenBank/DDBJ whole genome shotgun (WGS) entry which is preliminary data.</text>
</comment>
<sequence>MADVAAVAGVSAVTVSRVANGHASVTPETRERVEQAMKQLGYRENTAARALATGRFGTIGVVSFDLTATGNLYIVDAVIREAQQAGYGVNLATLDAAIDARLQAAVRRLTSLAIDGLVVVEARILDAPSLRLPDNVPVVVAEGASDVGYPAVGADHGAGATAAVDHLLSLGHRTVHHVSGLADSYPAVRRRDAWQRALRRRECAVPPPVVGDWSAASGYAAGLELLKDPGVTAIFAANDQMAAGVLRAAAESGRRVPDDLSVVGYDDAEVAGFLSPPLTTVRQDLDGVGRHCVSVLLSSMRGEKLDWSTRLLAPELVIRASTAPPA</sequence>
<dbReference type="InterPro" id="IPR000843">
    <property type="entry name" value="HTH_LacI"/>
</dbReference>
<dbReference type="SUPFAM" id="SSF47413">
    <property type="entry name" value="lambda repressor-like DNA-binding domains"/>
    <property type="match status" value="1"/>
</dbReference>
<name>A0A4R4WX13_9ACTN</name>
<dbReference type="CDD" id="cd01392">
    <property type="entry name" value="HTH_LacI"/>
    <property type="match status" value="1"/>
</dbReference>
<dbReference type="GO" id="GO:0003700">
    <property type="term" value="F:DNA-binding transcription factor activity"/>
    <property type="evidence" value="ECO:0007669"/>
    <property type="project" value="TreeGrafter"/>
</dbReference>
<accession>A0A4R4WX13</accession>
<evidence type="ECO:0000313" key="6">
    <source>
        <dbReference type="Proteomes" id="UP000295172"/>
    </source>
</evidence>
<dbReference type="InterPro" id="IPR028082">
    <property type="entry name" value="Peripla_BP_I"/>
</dbReference>
<dbReference type="Gene3D" id="3.40.50.2300">
    <property type="match status" value="2"/>
</dbReference>
<evidence type="ECO:0000313" key="5">
    <source>
        <dbReference type="EMBL" id="TDD22316.1"/>
    </source>
</evidence>
<dbReference type="GO" id="GO:0000976">
    <property type="term" value="F:transcription cis-regulatory region binding"/>
    <property type="evidence" value="ECO:0007669"/>
    <property type="project" value="TreeGrafter"/>
</dbReference>
<dbReference type="PROSITE" id="PS50932">
    <property type="entry name" value="HTH_LACI_2"/>
    <property type="match status" value="1"/>
</dbReference>
<evidence type="ECO:0000256" key="3">
    <source>
        <dbReference type="ARBA" id="ARBA00023163"/>
    </source>
</evidence>
<dbReference type="PANTHER" id="PTHR30146:SF153">
    <property type="entry name" value="LACTOSE OPERON REPRESSOR"/>
    <property type="match status" value="1"/>
</dbReference>
<feature type="domain" description="HTH lacI-type" evidence="4">
    <location>
        <begin position="1"/>
        <end position="53"/>
    </location>
</feature>
<evidence type="ECO:0000256" key="2">
    <source>
        <dbReference type="ARBA" id="ARBA00023125"/>
    </source>
</evidence>
<evidence type="ECO:0000259" key="4">
    <source>
        <dbReference type="PROSITE" id="PS50932"/>
    </source>
</evidence>